<dbReference type="PANTHER" id="PTHR42057:SF2">
    <property type="entry name" value="F-BOX DOMAIN PROTEIN (AFU_ORTHOLOGUE AFUA_4G00200)-RELATED"/>
    <property type="match status" value="1"/>
</dbReference>
<reference evidence="1" key="1">
    <citation type="submission" date="2021-03" db="EMBL/GenBank/DDBJ databases">
        <authorList>
            <person name="Tagirdzhanova G."/>
        </authorList>
    </citation>
    <scope>NUCLEOTIDE SEQUENCE</scope>
</reference>
<dbReference type="OrthoDB" id="3140657at2759"/>
<keyword evidence="2" id="KW-1185">Reference proteome</keyword>
<dbReference type="Gene3D" id="3.80.10.10">
    <property type="entry name" value="Ribonuclease Inhibitor"/>
    <property type="match status" value="1"/>
</dbReference>
<protein>
    <submittedName>
        <fullName evidence="1">Uncharacterized protein</fullName>
    </submittedName>
</protein>
<dbReference type="EMBL" id="CAJPDT010000061">
    <property type="protein sequence ID" value="CAF9931472.1"/>
    <property type="molecule type" value="Genomic_DNA"/>
</dbReference>
<proteinExistence type="predicted"/>
<comment type="caution">
    <text evidence="1">The sequence shown here is derived from an EMBL/GenBank/DDBJ whole genome shotgun (WGS) entry which is preliminary data.</text>
</comment>
<organism evidence="1 2">
    <name type="scientific">Imshaugia aleurites</name>
    <dbReference type="NCBI Taxonomy" id="172621"/>
    <lineage>
        <taxon>Eukaryota</taxon>
        <taxon>Fungi</taxon>
        <taxon>Dikarya</taxon>
        <taxon>Ascomycota</taxon>
        <taxon>Pezizomycotina</taxon>
        <taxon>Lecanoromycetes</taxon>
        <taxon>OSLEUM clade</taxon>
        <taxon>Lecanoromycetidae</taxon>
        <taxon>Lecanorales</taxon>
        <taxon>Lecanorineae</taxon>
        <taxon>Parmeliaceae</taxon>
        <taxon>Imshaugia</taxon>
    </lineage>
</organism>
<dbReference type="AlphaFoldDB" id="A0A8H3FYS4"/>
<evidence type="ECO:0000313" key="2">
    <source>
        <dbReference type="Proteomes" id="UP000664534"/>
    </source>
</evidence>
<dbReference type="Proteomes" id="UP000664534">
    <property type="component" value="Unassembled WGS sequence"/>
</dbReference>
<accession>A0A8H3FYS4</accession>
<sequence length="528" mass="59508">MNIRELPLETLRRAAYALRGNWPYQCHQDIAAIRNFRLVCKKFENAGTESLFNAVVLYPEKNAFQSRPMSGNFEEPMEASDPRTSISKFTALQNSPQLRKLVRTAVLKTSIDDVESSHDSDRVTEEWREAVSGLSEFVNLSSIIVQFREGCFADENDMNWKTEDEEFRSDILRTIFRALNNTGSPLSKLRSLTIINLQNVNSPSVVNLPSFQAVLSQLTELHLRIATENVEASPENSIRLPELHSFFGDGLLKAWLQPIRQNLTHLTLYADTYWGWAPAFEALRSLHFPKLKYLALGNFTIAHDWQADWITSHGATLQTLIMDDCPILFFMYPSDALDEQPHVSHDDHIAIHTPDTDTAATGPDTATSQSEPTYWTYPTRWHQLFPRLSSGLPNLTKLVYGHGYSFDDRDVMRPDFHVNSYVAFHGGIGPSPWVEQYCGTWDEEVQDDAFDVFDDGISVWNPGKAEPPFWVRNEEAAGAWLKDGGADGGGGAEPQRGIGCRVQDEEALQSMLTIVAERAKARPAKNEG</sequence>
<dbReference type="SUPFAM" id="SSF52047">
    <property type="entry name" value="RNI-like"/>
    <property type="match status" value="1"/>
</dbReference>
<name>A0A8H3FYS4_9LECA</name>
<gene>
    <name evidence="1" type="ORF">IMSHALPRED_008638</name>
</gene>
<evidence type="ECO:0000313" key="1">
    <source>
        <dbReference type="EMBL" id="CAF9931472.1"/>
    </source>
</evidence>
<dbReference type="InterPro" id="IPR032675">
    <property type="entry name" value="LRR_dom_sf"/>
</dbReference>
<dbReference type="PANTHER" id="PTHR42057">
    <property type="entry name" value="F-BOX DOMAIN PROTEIN (AFU_ORTHOLOGUE AFUA_4G00200)"/>
    <property type="match status" value="1"/>
</dbReference>